<keyword evidence="9 13" id="KW-1133">Transmembrane helix</keyword>
<dbReference type="Gene3D" id="1.10.510.10">
    <property type="entry name" value="Transferase(Phosphotransferase) domain 1"/>
    <property type="match status" value="1"/>
</dbReference>
<dbReference type="Proteomes" id="UP001293593">
    <property type="component" value="Unassembled WGS sequence"/>
</dbReference>
<dbReference type="GO" id="GO:0005524">
    <property type="term" value="F:ATP binding"/>
    <property type="evidence" value="ECO:0007669"/>
    <property type="project" value="UniProtKB-UniRule"/>
</dbReference>
<keyword evidence="11" id="KW-0325">Glycoprotein</keyword>
<evidence type="ECO:0000313" key="16">
    <source>
        <dbReference type="EMBL" id="KAK4270365.1"/>
    </source>
</evidence>
<evidence type="ECO:0000256" key="13">
    <source>
        <dbReference type="SAM" id="Phobius"/>
    </source>
</evidence>
<dbReference type="AlphaFoldDB" id="A0AAE1KD06"/>
<evidence type="ECO:0000256" key="11">
    <source>
        <dbReference type="ARBA" id="ARBA00023180"/>
    </source>
</evidence>
<keyword evidence="7" id="KW-0418">Kinase</keyword>
<dbReference type="InterPro" id="IPR001245">
    <property type="entry name" value="Ser-Thr/Tyr_kinase_cat_dom"/>
</dbReference>
<dbReference type="SUPFAM" id="SSF56112">
    <property type="entry name" value="Protein kinase-like (PK-like)"/>
    <property type="match status" value="1"/>
</dbReference>
<gene>
    <name evidence="16" type="ORF">QN277_023407</name>
</gene>
<evidence type="ECO:0000256" key="4">
    <source>
        <dbReference type="ARBA" id="ARBA00022692"/>
    </source>
</evidence>
<evidence type="ECO:0000256" key="6">
    <source>
        <dbReference type="ARBA" id="ARBA00022741"/>
    </source>
</evidence>
<dbReference type="InterPro" id="IPR000719">
    <property type="entry name" value="Prot_kinase_dom"/>
</dbReference>
<feature type="domain" description="Protein kinase" evidence="15">
    <location>
        <begin position="346"/>
        <end position="625"/>
    </location>
</feature>
<accession>A0AAE1KD06</accession>
<evidence type="ECO:0000313" key="17">
    <source>
        <dbReference type="Proteomes" id="UP001293593"/>
    </source>
</evidence>
<evidence type="ECO:0000256" key="1">
    <source>
        <dbReference type="ARBA" id="ARBA00004167"/>
    </source>
</evidence>
<keyword evidence="4 13" id="KW-0812">Transmembrane</keyword>
<evidence type="ECO:0000256" key="14">
    <source>
        <dbReference type="SAM" id="SignalP"/>
    </source>
</evidence>
<keyword evidence="2" id="KW-0723">Serine/threonine-protein kinase</keyword>
<dbReference type="EMBL" id="JAWXYG010000006">
    <property type="protein sequence ID" value="KAK4270365.1"/>
    <property type="molecule type" value="Genomic_DNA"/>
</dbReference>
<evidence type="ECO:0000256" key="8">
    <source>
        <dbReference type="ARBA" id="ARBA00022840"/>
    </source>
</evidence>
<feature type="chain" id="PRO_5042103446" description="Protein kinase domain-containing protein" evidence="14">
    <location>
        <begin position="22"/>
        <end position="648"/>
    </location>
</feature>
<dbReference type="PROSITE" id="PS00107">
    <property type="entry name" value="PROTEIN_KINASE_ATP"/>
    <property type="match status" value="1"/>
</dbReference>
<evidence type="ECO:0000259" key="15">
    <source>
        <dbReference type="PROSITE" id="PS50011"/>
    </source>
</evidence>
<dbReference type="SMART" id="SM00220">
    <property type="entry name" value="S_TKc"/>
    <property type="match status" value="1"/>
</dbReference>
<dbReference type="Pfam" id="PF07714">
    <property type="entry name" value="PK_Tyr_Ser-Thr"/>
    <property type="match status" value="1"/>
</dbReference>
<dbReference type="Pfam" id="PF13947">
    <property type="entry name" value="GUB_WAK_bind"/>
    <property type="match status" value="1"/>
</dbReference>
<dbReference type="PANTHER" id="PTHR46008">
    <property type="entry name" value="LEAF RUST 10 DISEASE-RESISTANCE LOCUS RECEPTOR-LIKE PROTEIN KINASE-LIKE 1.4"/>
    <property type="match status" value="1"/>
</dbReference>
<organism evidence="16 17">
    <name type="scientific">Acacia crassicarpa</name>
    <name type="common">northern wattle</name>
    <dbReference type="NCBI Taxonomy" id="499986"/>
    <lineage>
        <taxon>Eukaryota</taxon>
        <taxon>Viridiplantae</taxon>
        <taxon>Streptophyta</taxon>
        <taxon>Embryophyta</taxon>
        <taxon>Tracheophyta</taxon>
        <taxon>Spermatophyta</taxon>
        <taxon>Magnoliopsida</taxon>
        <taxon>eudicotyledons</taxon>
        <taxon>Gunneridae</taxon>
        <taxon>Pentapetalae</taxon>
        <taxon>rosids</taxon>
        <taxon>fabids</taxon>
        <taxon>Fabales</taxon>
        <taxon>Fabaceae</taxon>
        <taxon>Caesalpinioideae</taxon>
        <taxon>mimosoid clade</taxon>
        <taxon>Acacieae</taxon>
        <taxon>Acacia</taxon>
    </lineage>
</organism>
<reference evidence="16" key="1">
    <citation type="submission" date="2023-10" db="EMBL/GenBank/DDBJ databases">
        <title>Chromosome-level genome of the transformable northern wattle, Acacia crassicarpa.</title>
        <authorList>
            <person name="Massaro I."/>
            <person name="Sinha N.R."/>
            <person name="Poethig S."/>
            <person name="Leichty A.R."/>
        </authorList>
    </citation>
    <scope>NUCLEOTIDE SEQUENCE</scope>
    <source>
        <strain evidence="16">Acra3RX</strain>
        <tissue evidence="16">Leaf</tissue>
    </source>
</reference>
<feature type="binding site" evidence="12">
    <location>
        <position position="374"/>
    </location>
    <ligand>
        <name>ATP</name>
        <dbReference type="ChEBI" id="CHEBI:30616"/>
    </ligand>
</feature>
<evidence type="ECO:0000256" key="7">
    <source>
        <dbReference type="ARBA" id="ARBA00022777"/>
    </source>
</evidence>
<dbReference type="InterPro" id="IPR017441">
    <property type="entry name" value="Protein_kinase_ATP_BS"/>
</dbReference>
<sequence length="648" mass="71708">MKIPTNLYLLLLLSFSTLVISFSHCPDCGHTQIPFPLSTNPDCGDPSYKFRCHNGTLWFDTVKGSSYMITTINPQAQRFVIRPPGLAVQGTCVSSDFQNQGMWLDANAPFNITTSNTVVYMNCSEEVLTLLWNCSSSSICHSYVKARAAGACGSSPICCTVKTGGSVTEYRIRVRKERCAAYVSFPNLDESAPVSEWPEPGVEIEWELPQEPVCKVPADCGGLENSACSPWPVPAAMGGVKKCLCNSGFQWDPVNGTCQSIICEQGRGCKLPSMKKVQLIGGLAFAVAAMFAGIVITAKVFRYRRQKATKLLSMSRAHEILNAENNSGRSAKIFTIKQITKATNNFSKQNLLGSGGFGEVFMGTLADGTLTAIKRAKLGNTRAVEQILNEVRILCQLNHRSLVRLLGCCIELHNEPLLIYEYVPNGTLFDHLHNTAKWAPLRWHRRLKIAHQTAEGLSYLHNSAIPRIFHRDVKSSNILLDNNLNAKVSDFGLSKLDQSEASHITTCAQGTLGYLDPEYYMNFQVTDKSDVYSFGVVMLEILTAKKALDFGREEDDVNLVVYVKRVMKKMGLMEVIDPTVRNGASKMELESMKALGDLAIACSDEHRQNRPSMKDVADEIQHILHSLSSDDCDTYDLKGEASYEFMLQ</sequence>
<comment type="caution">
    <text evidence="16">The sequence shown here is derived from an EMBL/GenBank/DDBJ whole genome shotgun (WGS) entry which is preliminary data.</text>
</comment>
<dbReference type="FunFam" id="1.10.510.10:FF:000161">
    <property type="entry name" value="Wall-associated receptor kinase-like 20"/>
    <property type="match status" value="1"/>
</dbReference>
<dbReference type="PROSITE" id="PS00108">
    <property type="entry name" value="PROTEIN_KINASE_ST"/>
    <property type="match status" value="1"/>
</dbReference>
<evidence type="ECO:0000256" key="5">
    <source>
        <dbReference type="ARBA" id="ARBA00022729"/>
    </source>
</evidence>
<evidence type="ECO:0000256" key="12">
    <source>
        <dbReference type="PROSITE-ProRule" id="PRU10141"/>
    </source>
</evidence>
<dbReference type="CDD" id="cd14066">
    <property type="entry name" value="STKc_IRAK"/>
    <property type="match status" value="1"/>
</dbReference>
<feature type="signal peptide" evidence="14">
    <location>
        <begin position="1"/>
        <end position="21"/>
    </location>
</feature>
<dbReference type="GO" id="GO:0030247">
    <property type="term" value="F:polysaccharide binding"/>
    <property type="evidence" value="ECO:0007669"/>
    <property type="project" value="InterPro"/>
</dbReference>
<name>A0AAE1KD06_9FABA</name>
<dbReference type="InterPro" id="IPR025287">
    <property type="entry name" value="WAK_GUB"/>
</dbReference>
<evidence type="ECO:0000256" key="10">
    <source>
        <dbReference type="ARBA" id="ARBA00023136"/>
    </source>
</evidence>
<feature type="transmembrane region" description="Helical" evidence="13">
    <location>
        <begin position="279"/>
        <end position="301"/>
    </location>
</feature>
<evidence type="ECO:0000256" key="9">
    <source>
        <dbReference type="ARBA" id="ARBA00022989"/>
    </source>
</evidence>
<keyword evidence="3" id="KW-0808">Transferase</keyword>
<dbReference type="FunFam" id="3.30.200.20:FF:000162">
    <property type="entry name" value="Adenine nucleotide alpha hydrolase-like domain kinase"/>
    <property type="match status" value="1"/>
</dbReference>
<evidence type="ECO:0000256" key="3">
    <source>
        <dbReference type="ARBA" id="ARBA00022679"/>
    </source>
</evidence>
<dbReference type="GO" id="GO:0005886">
    <property type="term" value="C:plasma membrane"/>
    <property type="evidence" value="ECO:0007669"/>
    <property type="project" value="UniProtKB-ARBA"/>
</dbReference>
<dbReference type="Gene3D" id="3.30.200.20">
    <property type="entry name" value="Phosphorylase Kinase, domain 1"/>
    <property type="match status" value="1"/>
</dbReference>
<proteinExistence type="predicted"/>
<protein>
    <recommendedName>
        <fullName evidence="15">Protein kinase domain-containing protein</fullName>
    </recommendedName>
</protein>
<keyword evidence="5 14" id="KW-0732">Signal</keyword>
<keyword evidence="10 13" id="KW-0472">Membrane</keyword>
<comment type="subcellular location">
    <subcellularLocation>
        <location evidence="1">Membrane</location>
        <topology evidence="1">Single-pass membrane protein</topology>
    </subcellularLocation>
</comment>
<dbReference type="PROSITE" id="PS50011">
    <property type="entry name" value="PROTEIN_KINASE_DOM"/>
    <property type="match status" value="1"/>
</dbReference>
<keyword evidence="8 12" id="KW-0067">ATP-binding</keyword>
<evidence type="ECO:0000256" key="2">
    <source>
        <dbReference type="ARBA" id="ARBA00022527"/>
    </source>
</evidence>
<dbReference type="InterPro" id="IPR011009">
    <property type="entry name" value="Kinase-like_dom_sf"/>
</dbReference>
<keyword evidence="6 12" id="KW-0547">Nucleotide-binding</keyword>
<dbReference type="PANTHER" id="PTHR46008:SF2">
    <property type="entry name" value="LEAF RUST 10 DISEASE-RESISTANCE LOCUS RECEPTOR-LIKE PROTEIN KINASE-LIKE 1.4"/>
    <property type="match status" value="1"/>
</dbReference>
<keyword evidence="17" id="KW-1185">Reference proteome</keyword>
<dbReference type="InterPro" id="IPR008271">
    <property type="entry name" value="Ser/Thr_kinase_AS"/>
</dbReference>
<dbReference type="GO" id="GO:0004674">
    <property type="term" value="F:protein serine/threonine kinase activity"/>
    <property type="evidence" value="ECO:0007669"/>
    <property type="project" value="UniProtKB-KW"/>
</dbReference>